<dbReference type="InterPro" id="IPR014756">
    <property type="entry name" value="Ig_E-set"/>
</dbReference>
<evidence type="ECO:0008006" key="3">
    <source>
        <dbReference type="Google" id="ProtNLM"/>
    </source>
</evidence>
<gene>
    <name evidence="1" type="ORF">EDB92DRAFT_1946677</name>
</gene>
<sequence>MSTHSTSLSYDSDFNPWSQPFCQTSVPSAVAPPPPTPCLGTKHQYALRGTKGNVRPWLSLILASRSPKPELLPLFVGKDVISGTVELDLPKPETIREVRITIKGESTHLTQESSTFLEVSQTLASPSGKLSGQVSYPFKFVLPEDVTIYESNWAMVYPVPPRFHEKGILYIDYKVVVTVRRGKFSGDNSLVSDFCYFPETTAERPSILREKAYLNPTQSDIPTPMLDPGGWKLLPSVKAVLVPNTAVTLQLSIANPLSFALGTPIPLFLDVRNDEATYFDPESIDIRLVRALVTRGLTGGVRKLDVARAMLWPAQGSSLHSTKLWGEILVEKCLTPSFDFSNCSVRYSIVLYPRHTPDKSEREPLLSEEVLLTLHKAVGVVPRPQAPPGIIPRPIEHKRSVTTRSFFA</sequence>
<protein>
    <recommendedName>
        <fullName evidence="3">Arrestin-like N-terminal domain-containing protein</fullName>
    </recommendedName>
</protein>
<accession>A0AAD4LG38</accession>
<evidence type="ECO:0000313" key="2">
    <source>
        <dbReference type="Proteomes" id="UP001201163"/>
    </source>
</evidence>
<comment type="caution">
    <text evidence="1">The sequence shown here is derived from an EMBL/GenBank/DDBJ whole genome shotgun (WGS) entry which is preliminary data.</text>
</comment>
<keyword evidence="2" id="KW-1185">Reference proteome</keyword>
<organism evidence="1 2">
    <name type="scientific">Lactarius akahatsu</name>
    <dbReference type="NCBI Taxonomy" id="416441"/>
    <lineage>
        <taxon>Eukaryota</taxon>
        <taxon>Fungi</taxon>
        <taxon>Dikarya</taxon>
        <taxon>Basidiomycota</taxon>
        <taxon>Agaricomycotina</taxon>
        <taxon>Agaricomycetes</taxon>
        <taxon>Russulales</taxon>
        <taxon>Russulaceae</taxon>
        <taxon>Lactarius</taxon>
    </lineage>
</organism>
<dbReference type="InterPro" id="IPR014752">
    <property type="entry name" value="Arrestin-like_C"/>
</dbReference>
<dbReference type="SUPFAM" id="SSF81296">
    <property type="entry name" value="E set domains"/>
    <property type="match status" value="1"/>
</dbReference>
<dbReference type="Gene3D" id="2.60.40.640">
    <property type="match status" value="1"/>
</dbReference>
<dbReference type="EMBL" id="JAKELL010000031">
    <property type="protein sequence ID" value="KAH8990336.1"/>
    <property type="molecule type" value="Genomic_DNA"/>
</dbReference>
<name>A0AAD4LG38_9AGAM</name>
<dbReference type="AlphaFoldDB" id="A0AAD4LG38"/>
<evidence type="ECO:0000313" key="1">
    <source>
        <dbReference type="EMBL" id="KAH8990336.1"/>
    </source>
</evidence>
<proteinExistence type="predicted"/>
<reference evidence="1" key="1">
    <citation type="submission" date="2022-01" db="EMBL/GenBank/DDBJ databases">
        <title>Comparative genomics reveals a dynamic genome evolution in the ectomycorrhizal milk-cap (Lactarius) mushrooms.</title>
        <authorList>
            <consortium name="DOE Joint Genome Institute"/>
            <person name="Lebreton A."/>
            <person name="Tang N."/>
            <person name="Kuo A."/>
            <person name="LaButti K."/>
            <person name="Drula E."/>
            <person name="Barry K."/>
            <person name="Clum A."/>
            <person name="Lipzen A."/>
            <person name="Mousain D."/>
            <person name="Ng V."/>
            <person name="Wang R."/>
            <person name="Wang X."/>
            <person name="Dai Y."/>
            <person name="Henrissat B."/>
            <person name="Grigoriev I.V."/>
            <person name="Guerin-Laguette A."/>
            <person name="Yu F."/>
            <person name="Martin F.M."/>
        </authorList>
    </citation>
    <scope>NUCLEOTIDE SEQUENCE</scope>
    <source>
        <strain evidence="1">QP</strain>
    </source>
</reference>
<dbReference type="Proteomes" id="UP001201163">
    <property type="component" value="Unassembled WGS sequence"/>
</dbReference>